<name>F4XWN7_9CYAN</name>
<evidence type="ECO:0000313" key="1">
    <source>
        <dbReference type="EMBL" id="EGJ30997.1"/>
    </source>
</evidence>
<dbReference type="RefSeq" id="WP_008187850.1">
    <property type="nucleotide sequence ID" value="NZ_GL890944.1"/>
</dbReference>
<accession>F4XWN7</accession>
<organism evidence="1 2">
    <name type="scientific">Moorena producens 3L</name>
    <dbReference type="NCBI Taxonomy" id="489825"/>
    <lineage>
        <taxon>Bacteria</taxon>
        <taxon>Bacillati</taxon>
        <taxon>Cyanobacteriota</taxon>
        <taxon>Cyanophyceae</taxon>
        <taxon>Coleofasciculales</taxon>
        <taxon>Coleofasciculaceae</taxon>
        <taxon>Moorena</taxon>
    </lineage>
</organism>
<dbReference type="AlphaFoldDB" id="F4XWN7"/>
<reference evidence="2" key="1">
    <citation type="journal article" date="2011" name="Proc. Natl. Acad. Sci. U.S.A.">
        <title>Genomic insights into the physiology and ecology of the marine filamentous cyanobacterium Lyngbya majuscula.</title>
        <authorList>
            <person name="Jones A.C."/>
            <person name="Monroe E.A."/>
            <person name="Podell S."/>
            <person name="Hess W.R."/>
            <person name="Klages S."/>
            <person name="Esquenazi E."/>
            <person name="Niessen S."/>
            <person name="Hoover H."/>
            <person name="Rothmann M."/>
            <person name="Lasken R.S."/>
            <person name="Yates J.R.III."/>
            <person name="Reinhardt R."/>
            <person name="Kube M."/>
            <person name="Burkart M.D."/>
            <person name="Allen E.E."/>
            <person name="Dorrestein P.C."/>
            <person name="Gerwick W.H."/>
            <person name="Gerwick L."/>
        </authorList>
    </citation>
    <scope>NUCLEOTIDE SEQUENCE [LARGE SCALE GENOMIC DNA]</scope>
    <source>
        <strain evidence="2">3L</strain>
    </source>
</reference>
<sequence>MQEDLNDIKSRVKSLEEKIAQKADKVEAEVKPKFKCNVDYNKIDVEEHNSCYDKLKELGYDLVMENDGCIGPPGLYRYKVLDNDGKKVKDFYKLEGIKEFIKKEEKRLSIS</sequence>
<proteinExistence type="predicted"/>
<keyword evidence="2" id="KW-1185">Reference proteome</keyword>
<dbReference type="HOGENOM" id="CLU_2180877_0_0_3"/>
<dbReference type="EMBL" id="GL890944">
    <property type="protein sequence ID" value="EGJ30997.1"/>
    <property type="molecule type" value="Genomic_DNA"/>
</dbReference>
<evidence type="ECO:0000313" key="2">
    <source>
        <dbReference type="Proteomes" id="UP000003959"/>
    </source>
</evidence>
<dbReference type="Proteomes" id="UP000003959">
    <property type="component" value="Unassembled WGS sequence"/>
</dbReference>
<protein>
    <submittedName>
        <fullName evidence="1">Uncharacterized protein</fullName>
    </submittedName>
</protein>
<gene>
    <name evidence="1" type="ORF">LYNGBM3L_44310</name>
</gene>